<proteinExistence type="predicted"/>
<organism evidence="3 4">
    <name type="scientific">Streptomyces yunnanensis</name>
    <dbReference type="NCBI Taxonomy" id="156453"/>
    <lineage>
        <taxon>Bacteria</taxon>
        <taxon>Bacillati</taxon>
        <taxon>Actinomycetota</taxon>
        <taxon>Actinomycetes</taxon>
        <taxon>Kitasatosporales</taxon>
        <taxon>Streptomycetaceae</taxon>
        <taxon>Streptomyces</taxon>
    </lineage>
</organism>
<reference evidence="4" key="1">
    <citation type="submission" date="2016-11" db="EMBL/GenBank/DDBJ databases">
        <authorList>
            <person name="Jaros S."/>
            <person name="Januszkiewicz K."/>
            <person name="Wedrychowicz H."/>
        </authorList>
    </citation>
    <scope>NUCLEOTIDE SEQUENCE [LARGE SCALE GENOMIC DNA]</scope>
    <source>
        <strain evidence="4">CGMCC 4.3555</strain>
    </source>
</reference>
<dbReference type="PROSITE" id="PS51257">
    <property type="entry name" value="PROKAR_LIPOPROTEIN"/>
    <property type="match status" value="1"/>
</dbReference>
<protein>
    <submittedName>
        <fullName evidence="3">Uncharacterized protein</fullName>
    </submittedName>
</protein>
<name>A0A9X8N0I8_9ACTN</name>
<evidence type="ECO:0000313" key="3">
    <source>
        <dbReference type="EMBL" id="SHM52715.1"/>
    </source>
</evidence>
<accession>A0A9X8N0I8</accession>
<feature type="chain" id="PRO_5040839933" evidence="2">
    <location>
        <begin position="26"/>
        <end position="376"/>
    </location>
</feature>
<gene>
    <name evidence="3" type="ORF">SAMN05216268_111310</name>
</gene>
<dbReference type="EMBL" id="FRBK01000011">
    <property type="protein sequence ID" value="SHM52715.1"/>
    <property type="molecule type" value="Genomic_DNA"/>
</dbReference>
<evidence type="ECO:0000313" key="4">
    <source>
        <dbReference type="Proteomes" id="UP000184388"/>
    </source>
</evidence>
<feature type="signal peptide" evidence="2">
    <location>
        <begin position="1"/>
        <end position="25"/>
    </location>
</feature>
<dbReference type="Proteomes" id="UP000184388">
    <property type="component" value="Unassembled WGS sequence"/>
</dbReference>
<sequence>MISPRRYMPLSVFLLSVAAALTGCGGGGSPSGDHESASPTPTVTAAPMQPNQIVELTGTIPAIKAVPDAAKALVIGIDGRLQLMGTASPQVVTTSDGDRRAAPGQKLLVVQFHPAGGFQPRKGSGQSSGSTPADSVVLMVDGTRTVLDPQSLSPQDHTIAVSIPKGAQDVSLEVDTWELKQTVSLVSGARTGSGPAVLYRSDAQDHDGFTYVSANVVQRLSFPFALTDSSGQLQWPDGQYPTIVDVQKADLSYTVRKPNGELLYPSAPDKALLTLETQVTGGNSWQTALDPKSFVLTTSDGQQIAAKRIDDPTLDRGELQQSKNQFFGGKIYWEVPAGIKSATVTINASKNHNMGGLFNSYMLDYHNASKSFTVQF</sequence>
<feature type="compositionally biased region" description="Polar residues" evidence="1">
    <location>
        <begin position="37"/>
        <end position="47"/>
    </location>
</feature>
<dbReference type="AlphaFoldDB" id="A0A9X8N0I8"/>
<evidence type="ECO:0000256" key="2">
    <source>
        <dbReference type="SAM" id="SignalP"/>
    </source>
</evidence>
<keyword evidence="2" id="KW-0732">Signal</keyword>
<feature type="region of interest" description="Disordered" evidence="1">
    <location>
        <begin position="25"/>
        <end position="47"/>
    </location>
</feature>
<comment type="caution">
    <text evidence="3">The sequence shown here is derived from an EMBL/GenBank/DDBJ whole genome shotgun (WGS) entry which is preliminary data.</text>
</comment>
<evidence type="ECO:0000256" key="1">
    <source>
        <dbReference type="SAM" id="MobiDB-lite"/>
    </source>
</evidence>